<feature type="domain" description="PAS" evidence="8">
    <location>
        <begin position="267"/>
        <end position="324"/>
    </location>
</feature>
<dbReference type="PROSITE" id="PS50112">
    <property type="entry name" value="PAS"/>
    <property type="match status" value="1"/>
</dbReference>
<dbReference type="PANTHER" id="PTHR42878:SF15">
    <property type="entry name" value="BACTERIOPHYTOCHROME"/>
    <property type="match status" value="1"/>
</dbReference>
<dbReference type="CDD" id="cd00130">
    <property type="entry name" value="PAS"/>
    <property type="match status" value="1"/>
</dbReference>
<keyword evidence="6" id="KW-0175">Coiled coil</keyword>
<dbReference type="NCBIfam" id="TIGR00229">
    <property type="entry name" value="sensory_box"/>
    <property type="match status" value="1"/>
</dbReference>
<accession>A0A6V8NFD8</accession>
<evidence type="ECO:0000313" key="9">
    <source>
        <dbReference type="EMBL" id="GFO70507.1"/>
    </source>
</evidence>
<dbReference type="PANTHER" id="PTHR42878">
    <property type="entry name" value="TWO-COMPONENT HISTIDINE KINASE"/>
    <property type="match status" value="1"/>
</dbReference>
<dbReference type="EC" id="2.7.13.3" evidence="2"/>
<dbReference type="InterPro" id="IPR000014">
    <property type="entry name" value="PAS"/>
</dbReference>
<evidence type="ECO:0000256" key="6">
    <source>
        <dbReference type="SAM" id="Coils"/>
    </source>
</evidence>
<dbReference type="InterPro" id="IPR025847">
    <property type="entry name" value="MEDS_domain"/>
</dbReference>
<gene>
    <name evidence="9" type="ORF">GMLC_40860</name>
</gene>
<dbReference type="InterPro" id="IPR005467">
    <property type="entry name" value="His_kinase_dom"/>
</dbReference>
<dbReference type="Gene3D" id="3.30.565.10">
    <property type="entry name" value="Histidine kinase-like ATPase, C-terminal domain"/>
    <property type="match status" value="1"/>
</dbReference>
<keyword evidence="3" id="KW-0808">Transferase</keyword>
<dbReference type="GO" id="GO:0030295">
    <property type="term" value="F:protein kinase activator activity"/>
    <property type="evidence" value="ECO:0007669"/>
    <property type="project" value="TreeGrafter"/>
</dbReference>
<dbReference type="PROSITE" id="PS50109">
    <property type="entry name" value="HIS_KIN"/>
    <property type="match status" value="1"/>
</dbReference>
<dbReference type="InterPro" id="IPR003594">
    <property type="entry name" value="HATPase_dom"/>
</dbReference>
<evidence type="ECO:0000256" key="4">
    <source>
        <dbReference type="ARBA" id="ARBA00022777"/>
    </source>
</evidence>
<dbReference type="SUPFAM" id="SSF55874">
    <property type="entry name" value="ATPase domain of HSP90 chaperone/DNA topoisomerase II/histidine kinase"/>
    <property type="match status" value="1"/>
</dbReference>
<organism evidence="9 10">
    <name type="scientific">Geomonas limicola</name>
    <dbReference type="NCBI Taxonomy" id="2740186"/>
    <lineage>
        <taxon>Bacteria</taxon>
        <taxon>Pseudomonadati</taxon>
        <taxon>Thermodesulfobacteriota</taxon>
        <taxon>Desulfuromonadia</taxon>
        <taxon>Geobacterales</taxon>
        <taxon>Geobacteraceae</taxon>
        <taxon>Geomonas</taxon>
    </lineage>
</organism>
<feature type="coiled-coil region" evidence="6">
    <location>
        <begin position="215"/>
        <end position="270"/>
    </location>
</feature>
<dbReference type="EMBL" id="BLXZ01000010">
    <property type="protein sequence ID" value="GFO70507.1"/>
    <property type="molecule type" value="Genomic_DNA"/>
</dbReference>
<dbReference type="Proteomes" id="UP000587586">
    <property type="component" value="Unassembled WGS sequence"/>
</dbReference>
<dbReference type="InterPro" id="IPR050351">
    <property type="entry name" value="BphY/WalK/GraS-like"/>
</dbReference>
<dbReference type="SUPFAM" id="SSF55785">
    <property type="entry name" value="PYP-like sensor domain (PAS domain)"/>
    <property type="match status" value="1"/>
</dbReference>
<dbReference type="GO" id="GO:0000156">
    <property type="term" value="F:phosphorelay response regulator activity"/>
    <property type="evidence" value="ECO:0007669"/>
    <property type="project" value="TreeGrafter"/>
</dbReference>
<protein>
    <recommendedName>
        <fullName evidence="2">histidine kinase</fullName>
        <ecNumber evidence="2">2.7.13.3</ecNumber>
    </recommendedName>
</protein>
<dbReference type="RefSeq" id="WP_183363136.1">
    <property type="nucleotide sequence ID" value="NZ_BLXZ01000010.1"/>
</dbReference>
<evidence type="ECO:0000259" key="8">
    <source>
        <dbReference type="PROSITE" id="PS50112"/>
    </source>
</evidence>
<dbReference type="SMART" id="SM00091">
    <property type="entry name" value="PAS"/>
    <property type="match status" value="1"/>
</dbReference>
<comment type="caution">
    <text evidence="9">The sequence shown here is derived from an EMBL/GenBank/DDBJ whole genome shotgun (WGS) entry which is preliminary data.</text>
</comment>
<dbReference type="GO" id="GO:0006355">
    <property type="term" value="P:regulation of DNA-templated transcription"/>
    <property type="evidence" value="ECO:0007669"/>
    <property type="project" value="InterPro"/>
</dbReference>
<dbReference type="AlphaFoldDB" id="A0A6V8NFD8"/>
<keyword evidence="4" id="KW-0418">Kinase</keyword>
<evidence type="ECO:0000256" key="2">
    <source>
        <dbReference type="ARBA" id="ARBA00012438"/>
    </source>
</evidence>
<dbReference type="GO" id="GO:0007234">
    <property type="term" value="P:osmosensory signaling via phosphorelay pathway"/>
    <property type="evidence" value="ECO:0007669"/>
    <property type="project" value="TreeGrafter"/>
</dbReference>
<dbReference type="Pfam" id="PF02518">
    <property type="entry name" value="HATPase_c"/>
    <property type="match status" value="1"/>
</dbReference>
<evidence type="ECO:0000256" key="1">
    <source>
        <dbReference type="ARBA" id="ARBA00000085"/>
    </source>
</evidence>
<sequence length="613" mass="68260">MSDNNEPIEELKQERDEGAGHLCLLYESEAELLVPVVPFIQKGVQLGQRCIYLNAGEEMLDCVLKNALASQKNDIGALMVLSAREAWLQLGGFDPQRVLGLLQSLCARALGDGFKGTRIICDMGWAGGDAVPGRVLAEFELELTRFAERNQVRLLCLYHRGSFRPEQLLELARLHRHLLIGETLCSNPFFIPRDGEAGSADTSELDLFLTAVQAASGAANDRERLRQELEQAYSALARKIYENWQEEDTLRANEQELQEKDEALLEHRRRLQTVLQHLPVVLMALDQENCLASCNHHFEHLTGFRAEEVMGKQLLELLEVDEEDRQEVLMAHPSDGGDYRDEEWPLRCKDGGVKSITWSNLSWYVPIQGWPNWIIGIDITATRHAERGFRALSDELRVRGAELEALGYAVSHDLSAELTRIEQQCTLLRQLCAATLSSGGQEVLAEIHRRVRESAGRVQALKRFTALAAEGLSPEQVDLSAIAAEIAAKLGGRGGEHRVTFNIEQGVTATGDRQLLHLALEQLLENAWNSTCGVTHPLIRFGATEVEGKRSFFVSDNGPRIPTKLPPHKPSRSLSGLGGGLGLVTVQRIISLHRGRIWAADEAERGATFYFRV</sequence>
<keyword evidence="5" id="KW-0472">Membrane</keyword>
<name>A0A6V8NFD8_9BACT</name>
<proteinExistence type="predicted"/>
<dbReference type="GO" id="GO:0004673">
    <property type="term" value="F:protein histidine kinase activity"/>
    <property type="evidence" value="ECO:0007669"/>
    <property type="project" value="UniProtKB-EC"/>
</dbReference>
<reference evidence="10" key="1">
    <citation type="submission" date="2020-06" db="EMBL/GenBank/DDBJ databases">
        <title>Draft genomic sequecing of Geomonas sp. Red745.</title>
        <authorList>
            <person name="Itoh H."/>
            <person name="Xu Z.X."/>
            <person name="Ushijima N."/>
            <person name="Masuda Y."/>
            <person name="Shiratori Y."/>
            <person name="Senoo K."/>
        </authorList>
    </citation>
    <scope>NUCLEOTIDE SEQUENCE [LARGE SCALE GENOMIC DNA]</scope>
    <source>
        <strain evidence="10">Red745</strain>
    </source>
</reference>
<dbReference type="Pfam" id="PF14417">
    <property type="entry name" value="MEDS"/>
    <property type="match status" value="1"/>
</dbReference>
<dbReference type="GO" id="GO:0016020">
    <property type="term" value="C:membrane"/>
    <property type="evidence" value="ECO:0007669"/>
    <property type="project" value="UniProtKB-SubCell"/>
</dbReference>
<comment type="catalytic activity">
    <reaction evidence="1">
        <text>ATP + protein L-histidine = ADP + protein N-phospho-L-histidine.</text>
        <dbReference type="EC" id="2.7.13.3"/>
    </reaction>
</comment>
<dbReference type="InterPro" id="IPR035965">
    <property type="entry name" value="PAS-like_dom_sf"/>
</dbReference>
<dbReference type="Gene3D" id="3.30.450.20">
    <property type="entry name" value="PAS domain"/>
    <property type="match status" value="1"/>
</dbReference>
<evidence type="ECO:0000313" key="10">
    <source>
        <dbReference type="Proteomes" id="UP000587586"/>
    </source>
</evidence>
<evidence type="ECO:0000256" key="3">
    <source>
        <dbReference type="ARBA" id="ARBA00022679"/>
    </source>
</evidence>
<keyword evidence="10" id="KW-1185">Reference proteome</keyword>
<dbReference type="InterPro" id="IPR013767">
    <property type="entry name" value="PAS_fold"/>
</dbReference>
<dbReference type="Pfam" id="PF00989">
    <property type="entry name" value="PAS"/>
    <property type="match status" value="1"/>
</dbReference>
<evidence type="ECO:0000259" key="7">
    <source>
        <dbReference type="PROSITE" id="PS50109"/>
    </source>
</evidence>
<evidence type="ECO:0000256" key="5">
    <source>
        <dbReference type="ARBA" id="ARBA00023136"/>
    </source>
</evidence>
<dbReference type="InterPro" id="IPR036890">
    <property type="entry name" value="HATPase_C_sf"/>
</dbReference>
<feature type="domain" description="Histidine kinase" evidence="7">
    <location>
        <begin position="409"/>
        <end position="613"/>
    </location>
</feature>